<dbReference type="GO" id="GO:0051479">
    <property type="term" value="P:mannosylglycerate biosynthetic process"/>
    <property type="evidence" value="ECO:0007669"/>
    <property type="project" value="InterPro"/>
</dbReference>
<gene>
    <name evidence="4" type="ORF">KME65_08815</name>
</gene>
<evidence type="ECO:0000256" key="2">
    <source>
        <dbReference type="ARBA" id="ARBA00022801"/>
    </source>
</evidence>
<keyword evidence="3" id="KW-0460">Magnesium</keyword>
<keyword evidence="2 4" id="KW-0378">Hydrolase</keyword>
<dbReference type="Gene3D" id="3.40.50.1000">
    <property type="entry name" value="HAD superfamily/HAD-like"/>
    <property type="match status" value="1"/>
</dbReference>
<dbReference type="InterPro" id="IPR023214">
    <property type="entry name" value="HAD_sf"/>
</dbReference>
<dbReference type="NCBIfam" id="TIGR01486">
    <property type="entry name" value="HAD-SF-IIB-MPGP"/>
    <property type="match status" value="1"/>
</dbReference>
<dbReference type="InterPro" id="IPR036412">
    <property type="entry name" value="HAD-like_sf"/>
</dbReference>
<dbReference type="EMBL" id="JAHHGM010000006">
    <property type="protein sequence ID" value="MBT2989055.1"/>
    <property type="molecule type" value="Genomic_DNA"/>
</dbReference>
<dbReference type="InterPro" id="IPR006379">
    <property type="entry name" value="HAD-SF_hydro_IIB"/>
</dbReference>
<dbReference type="PANTHER" id="PTHR10000:SF8">
    <property type="entry name" value="HAD SUPERFAMILY HYDROLASE-LIKE, TYPE 3"/>
    <property type="match status" value="1"/>
</dbReference>
<dbReference type="GO" id="GO:0005829">
    <property type="term" value="C:cytosol"/>
    <property type="evidence" value="ECO:0007669"/>
    <property type="project" value="TreeGrafter"/>
</dbReference>
<dbReference type="PANTHER" id="PTHR10000">
    <property type="entry name" value="PHOSPHOSERINE PHOSPHATASE"/>
    <property type="match status" value="1"/>
</dbReference>
<reference evidence="4 5" key="1">
    <citation type="submission" date="2021-05" db="EMBL/GenBank/DDBJ databases">
        <title>Genetic and Functional Diversity in Clade A Lucinid endosymbionts from the Bahamas.</title>
        <authorList>
            <person name="Giani N.M."/>
            <person name="Engel A.S."/>
            <person name="Campbell B.J."/>
        </authorList>
    </citation>
    <scope>NUCLEOTIDE SEQUENCE [LARGE SCALE GENOMIC DNA]</scope>
    <source>
        <strain evidence="4">LUC16012Gg_MoonRockCtena</strain>
    </source>
</reference>
<evidence type="ECO:0000313" key="5">
    <source>
        <dbReference type="Proteomes" id="UP000770889"/>
    </source>
</evidence>
<dbReference type="Pfam" id="PF08282">
    <property type="entry name" value="Hydrolase_3"/>
    <property type="match status" value="2"/>
</dbReference>
<dbReference type="SFLD" id="SFLDS00003">
    <property type="entry name" value="Haloacid_Dehalogenase"/>
    <property type="match status" value="1"/>
</dbReference>
<dbReference type="SFLD" id="SFLDG01142">
    <property type="entry name" value="C2.B.2:_Mannosyl-3-phosphoglyc"/>
    <property type="match status" value="1"/>
</dbReference>
<organism evidence="4 5">
    <name type="scientific">Candidatus Thiodiazotropha taylori</name>
    <dbReference type="NCBI Taxonomy" id="2792791"/>
    <lineage>
        <taxon>Bacteria</taxon>
        <taxon>Pseudomonadati</taxon>
        <taxon>Pseudomonadota</taxon>
        <taxon>Gammaproteobacteria</taxon>
        <taxon>Chromatiales</taxon>
        <taxon>Sedimenticolaceae</taxon>
        <taxon>Candidatus Thiodiazotropha</taxon>
    </lineage>
</organism>
<sequence>MTTGLLIFTDLDGTLLDHHSYDHRDALPALERLRDLQVPVIPVSSKTLAELTVLMKQLRLDGPMIGENGAVIIYPGEEPQIVPPGYMQIRDFLVDSRTNPDYDMLGFGDMVVEEVMESTGLDKGMAMRAMKRLGSEPFLWHGPAAGLHQFRLDVARAGLRLLQGGRFYHLLGDTDKGKAVRYVTNHLKRSGYPVTTTIALGDSDNDREMLLAVDIPVIVRKHDGTHILLEQRPGAIITEQPGPAGWNQAMQRLLQQYEI</sequence>
<evidence type="ECO:0000256" key="3">
    <source>
        <dbReference type="ARBA" id="ARBA00022842"/>
    </source>
</evidence>
<dbReference type="AlphaFoldDB" id="A0A944MDK0"/>
<evidence type="ECO:0000313" key="4">
    <source>
        <dbReference type="EMBL" id="MBT2989055.1"/>
    </source>
</evidence>
<dbReference type="InterPro" id="IPR006381">
    <property type="entry name" value="HAD-SF-IIB-MPGP"/>
</dbReference>
<dbReference type="SFLD" id="SFLDG01140">
    <property type="entry name" value="C2.B:_Phosphomannomutase_and_P"/>
    <property type="match status" value="1"/>
</dbReference>
<protein>
    <submittedName>
        <fullName evidence="4">HAD-IIB family hydrolase</fullName>
    </submittedName>
</protein>
<accession>A0A944MDK0</accession>
<dbReference type="GO" id="GO:0050531">
    <property type="term" value="F:mannosyl-3-phosphoglycerate phosphatase activity"/>
    <property type="evidence" value="ECO:0007669"/>
    <property type="project" value="InterPro"/>
</dbReference>
<evidence type="ECO:0000256" key="1">
    <source>
        <dbReference type="ARBA" id="ARBA00022723"/>
    </source>
</evidence>
<keyword evidence="1" id="KW-0479">Metal-binding</keyword>
<comment type="caution">
    <text evidence="4">The sequence shown here is derived from an EMBL/GenBank/DDBJ whole genome shotgun (WGS) entry which is preliminary data.</text>
</comment>
<dbReference type="NCBIfam" id="TIGR01484">
    <property type="entry name" value="HAD-SF-IIB"/>
    <property type="match status" value="1"/>
</dbReference>
<dbReference type="Proteomes" id="UP000770889">
    <property type="component" value="Unassembled WGS sequence"/>
</dbReference>
<dbReference type="GO" id="GO:0000287">
    <property type="term" value="F:magnesium ion binding"/>
    <property type="evidence" value="ECO:0007669"/>
    <property type="project" value="UniProtKB-ARBA"/>
</dbReference>
<dbReference type="SUPFAM" id="SSF56784">
    <property type="entry name" value="HAD-like"/>
    <property type="match status" value="1"/>
</dbReference>
<proteinExistence type="predicted"/>
<dbReference type="Gene3D" id="3.30.980.20">
    <property type="entry name" value="Putative mannosyl-3-phosphoglycerate phosphatase, domain 2"/>
    <property type="match status" value="1"/>
</dbReference>
<name>A0A944MDK0_9GAMM</name>